<organism evidence="1 2">
    <name type="scientific">Clostridium grantii DSM 8605</name>
    <dbReference type="NCBI Taxonomy" id="1121316"/>
    <lineage>
        <taxon>Bacteria</taxon>
        <taxon>Bacillati</taxon>
        <taxon>Bacillota</taxon>
        <taxon>Clostridia</taxon>
        <taxon>Eubacteriales</taxon>
        <taxon>Clostridiaceae</taxon>
        <taxon>Clostridium</taxon>
    </lineage>
</organism>
<evidence type="ECO:0000313" key="2">
    <source>
        <dbReference type="Proteomes" id="UP000184447"/>
    </source>
</evidence>
<dbReference type="STRING" id="1121316.SAMN02745207_03988"/>
<proteinExistence type="predicted"/>
<sequence length="64" mass="7360">MKTIIKENERGYLFKNGKFVKILTPGKHSYLSFFGYHIEIEMCQGKVALAGIPINVLMRDGCFY</sequence>
<reference evidence="1 2" key="1">
    <citation type="submission" date="2016-11" db="EMBL/GenBank/DDBJ databases">
        <authorList>
            <person name="Jaros S."/>
            <person name="Januszkiewicz K."/>
            <person name="Wedrychowicz H."/>
        </authorList>
    </citation>
    <scope>NUCLEOTIDE SEQUENCE [LARGE SCALE GENOMIC DNA]</scope>
    <source>
        <strain evidence="1 2">DSM 8605</strain>
    </source>
</reference>
<protein>
    <submittedName>
        <fullName evidence="1">Uncharacterized protein</fullName>
    </submittedName>
</protein>
<accession>A0A1M5XWL9</accession>
<dbReference type="AlphaFoldDB" id="A0A1M5XWL9"/>
<dbReference type="RefSeq" id="WP_073340794.1">
    <property type="nucleotide sequence ID" value="NZ_FQXM01000039.1"/>
</dbReference>
<dbReference type="Proteomes" id="UP000184447">
    <property type="component" value="Unassembled WGS sequence"/>
</dbReference>
<dbReference type="OrthoDB" id="5501731at2"/>
<name>A0A1M5XWL9_9CLOT</name>
<dbReference type="EMBL" id="FQXM01000039">
    <property type="protein sequence ID" value="SHI04089.1"/>
    <property type="molecule type" value="Genomic_DNA"/>
</dbReference>
<keyword evidence="2" id="KW-1185">Reference proteome</keyword>
<evidence type="ECO:0000313" key="1">
    <source>
        <dbReference type="EMBL" id="SHI04089.1"/>
    </source>
</evidence>
<gene>
    <name evidence="1" type="ORF">SAMN02745207_03988</name>
</gene>